<dbReference type="Proteomes" id="UP000612055">
    <property type="component" value="Unassembled WGS sequence"/>
</dbReference>
<comment type="caution">
    <text evidence="2">The sequence shown here is derived from an EMBL/GenBank/DDBJ whole genome shotgun (WGS) entry which is preliminary data.</text>
</comment>
<keyword evidence="3" id="KW-1185">Reference proteome</keyword>
<name>A0A835YKC6_9CHLO</name>
<accession>A0A835YKC6</accession>
<evidence type="ECO:0000256" key="1">
    <source>
        <dbReference type="SAM" id="MobiDB-lite"/>
    </source>
</evidence>
<evidence type="ECO:0000313" key="3">
    <source>
        <dbReference type="Proteomes" id="UP000612055"/>
    </source>
</evidence>
<feature type="region of interest" description="Disordered" evidence="1">
    <location>
        <begin position="1"/>
        <end position="100"/>
    </location>
</feature>
<feature type="compositionally biased region" description="Acidic residues" evidence="1">
    <location>
        <begin position="65"/>
        <end position="100"/>
    </location>
</feature>
<dbReference type="OrthoDB" id="540492at2759"/>
<evidence type="ECO:0000313" key="2">
    <source>
        <dbReference type="EMBL" id="KAG2499279.1"/>
    </source>
</evidence>
<protein>
    <submittedName>
        <fullName evidence="2">Uncharacterized protein</fullName>
    </submittedName>
</protein>
<dbReference type="EMBL" id="JAEHOE010000007">
    <property type="protein sequence ID" value="KAG2499279.1"/>
    <property type="molecule type" value="Genomic_DNA"/>
</dbReference>
<feature type="compositionally biased region" description="Basic and acidic residues" evidence="1">
    <location>
        <begin position="1"/>
        <end position="28"/>
    </location>
</feature>
<proteinExistence type="predicted"/>
<reference evidence="2" key="1">
    <citation type="journal article" date="2020" name="bioRxiv">
        <title>Comparative genomics of Chlamydomonas.</title>
        <authorList>
            <person name="Craig R.J."/>
            <person name="Hasan A.R."/>
            <person name="Ness R.W."/>
            <person name="Keightley P.D."/>
        </authorList>
    </citation>
    <scope>NUCLEOTIDE SEQUENCE</scope>
    <source>
        <strain evidence="2">CCAP 11/70</strain>
    </source>
</reference>
<organism evidence="2 3">
    <name type="scientific">Edaphochlamys debaryana</name>
    <dbReference type="NCBI Taxonomy" id="47281"/>
    <lineage>
        <taxon>Eukaryota</taxon>
        <taxon>Viridiplantae</taxon>
        <taxon>Chlorophyta</taxon>
        <taxon>core chlorophytes</taxon>
        <taxon>Chlorophyceae</taxon>
        <taxon>CS clade</taxon>
        <taxon>Chlamydomonadales</taxon>
        <taxon>Chlamydomonadales incertae sedis</taxon>
        <taxon>Edaphochlamys</taxon>
    </lineage>
</organism>
<dbReference type="AlphaFoldDB" id="A0A835YKC6"/>
<sequence>MRASEQEKDRVSMEKFGCKFSELKDPQDRMSVGGTIGGNMRKAALSNKPEDQRGGEEGEAGQGGGEEEEEPEGGEEGEGGEAVEQAQDLEEEDGGEEGEA</sequence>
<gene>
    <name evidence="2" type="ORF">HYH03_002857</name>
</gene>